<dbReference type="AlphaFoldDB" id="A0A1U7I0B7"/>
<dbReference type="Proteomes" id="UP000185984">
    <property type="component" value="Unassembled WGS sequence"/>
</dbReference>
<feature type="signal peptide" evidence="1">
    <location>
        <begin position="1"/>
        <end position="26"/>
    </location>
</feature>
<evidence type="ECO:0000256" key="1">
    <source>
        <dbReference type="SAM" id="SignalP"/>
    </source>
</evidence>
<keyword evidence="1" id="KW-0732">Signal</keyword>
<sequence length="292" mass="33152">MSNCIKRTSSCLIISTLLTFTSPGLAKTQIEIDYDTASFKNEKLKAGNVEVAVSYDRKEEFNDIDNLQYQILYNGIPQLTASTYTRFTGGVFLQDLDGNGVTEVVVRTFSGGAHCCTNYTIYTRQNNQFVKTETGFLDGIGGTFQDLDKDGKVEFITIDNSFLYGFSSYAGSFAPSRIYTFTNGKFNNVTRRYPQHLKSRAWEMYQAFIQSRKEQYEVNGILAGYVAQKALLGEYEEGWKFMLANYDRTSEWGLAIYQENREIGKYPNFPTALRAFLIQQGYLDKNGKPITN</sequence>
<dbReference type="OrthoDB" id="1522627at2"/>
<comment type="caution">
    <text evidence="2">The sequence shown here is derived from an EMBL/GenBank/DDBJ whole genome shotgun (WGS) entry which is preliminary data.</text>
</comment>
<evidence type="ECO:0000313" key="3">
    <source>
        <dbReference type="Proteomes" id="UP000185984"/>
    </source>
</evidence>
<evidence type="ECO:0008006" key="4">
    <source>
        <dbReference type="Google" id="ProtNLM"/>
    </source>
</evidence>
<reference evidence="2 3" key="1">
    <citation type="submission" date="2016-11" db="EMBL/GenBank/DDBJ databases">
        <title>Draft Genome Sequences of Nine Cyanobacterial Strains from Diverse Habitats.</title>
        <authorList>
            <person name="Zhu T."/>
            <person name="Hou S."/>
            <person name="Lu X."/>
            <person name="Hess W.R."/>
        </authorList>
    </citation>
    <scope>NUCLEOTIDE SEQUENCE [LARGE SCALE GENOMIC DNA]</scope>
    <source>
        <strain evidence="2 3">5.2 s.c.1</strain>
    </source>
</reference>
<name>A0A1U7I0B7_9CHRO</name>
<protein>
    <recommendedName>
        <fullName evidence="4">VCBS repeat-containing protein</fullName>
    </recommendedName>
</protein>
<evidence type="ECO:0000313" key="2">
    <source>
        <dbReference type="EMBL" id="OKH29323.1"/>
    </source>
</evidence>
<dbReference type="RefSeq" id="WP_073547799.1">
    <property type="nucleotide sequence ID" value="NZ_CAWMVK010000001.1"/>
</dbReference>
<dbReference type="EMBL" id="MRCC01000001">
    <property type="protein sequence ID" value="OKH29323.1"/>
    <property type="molecule type" value="Genomic_DNA"/>
</dbReference>
<dbReference type="STRING" id="247279.NIES1031_01735"/>
<accession>A0A1U7I0B7</accession>
<gene>
    <name evidence="2" type="ORF">NIES1031_01735</name>
</gene>
<dbReference type="InterPro" id="IPR028994">
    <property type="entry name" value="Integrin_alpha_N"/>
</dbReference>
<dbReference type="SUPFAM" id="SSF69318">
    <property type="entry name" value="Integrin alpha N-terminal domain"/>
    <property type="match status" value="1"/>
</dbReference>
<keyword evidence="3" id="KW-1185">Reference proteome</keyword>
<organism evidence="2 3">
    <name type="scientific">Chroogloeocystis siderophila 5.2 s.c.1</name>
    <dbReference type="NCBI Taxonomy" id="247279"/>
    <lineage>
        <taxon>Bacteria</taxon>
        <taxon>Bacillati</taxon>
        <taxon>Cyanobacteriota</taxon>
        <taxon>Cyanophyceae</taxon>
        <taxon>Oscillatoriophycideae</taxon>
        <taxon>Chroococcales</taxon>
        <taxon>Chroococcaceae</taxon>
        <taxon>Chroogloeocystis</taxon>
    </lineage>
</organism>
<proteinExistence type="predicted"/>
<feature type="chain" id="PRO_5013250888" description="VCBS repeat-containing protein" evidence="1">
    <location>
        <begin position="27"/>
        <end position="292"/>
    </location>
</feature>